<dbReference type="Proteomes" id="UP001219349">
    <property type="component" value="Chromosome"/>
</dbReference>
<dbReference type="InterPro" id="IPR011055">
    <property type="entry name" value="Dup_hybrid_motif"/>
</dbReference>
<sequence length="377" mass="38114">MSRNFKWLAAGAALSLLASCGANGAFDPDFRRWAPGGLNTADAAARAAPRPAPDSRGLINFPDYQVVIAGRGDTPAKIAQRLGLNANELAQYNALPADATLNTGQPLVLPRRVAAGTGGGGGTAAVADPFAGQPQAATAAQKPAPAPTSTAAQPRQHVVASGETAWSIARKYGTNVQDLAEWNSLPANMSLRVGQRLMIPVAGQSPPAAKADGTTAPGAGSPTPRPPSSSEPLPDEKTATAGDPGPKAPETNLGATRTAASSGGQFQMPVSGSIIRVYDKGKNDGIDISATAGAPVKAAGSGTVAAVTKDTSGVPIVVVRHTGNLMTVYTGLDNALEVKKGDTVTSGQPLGKAGGGGFVHFEVRQGFDSVDPEKYVN</sequence>
<dbReference type="SMART" id="SM00257">
    <property type="entry name" value="LysM"/>
    <property type="match status" value="2"/>
</dbReference>
<dbReference type="InterPro" id="IPR050570">
    <property type="entry name" value="Cell_wall_metabolism_enzyme"/>
</dbReference>
<dbReference type="EMBL" id="CP067136">
    <property type="protein sequence ID" value="WCR08196.1"/>
    <property type="molecule type" value="Genomic_DNA"/>
</dbReference>
<evidence type="ECO:0000313" key="4">
    <source>
        <dbReference type="EMBL" id="WCR08196.1"/>
    </source>
</evidence>
<dbReference type="InterPro" id="IPR016047">
    <property type="entry name" value="M23ase_b-sheet_dom"/>
</dbReference>
<dbReference type="Gene3D" id="2.70.70.10">
    <property type="entry name" value="Glucose Permease (Domain IIA)"/>
    <property type="match status" value="1"/>
</dbReference>
<keyword evidence="5" id="KW-1185">Reference proteome</keyword>
<dbReference type="PANTHER" id="PTHR21666:SF270">
    <property type="entry name" value="MUREIN HYDROLASE ACTIVATOR ENVC"/>
    <property type="match status" value="1"/>
</dbReference>
<feature type="compositionally biased region" description="Polar residues" evidence="1">
    <location>
        <begin position="253"/>
        <end position="267"/>
    </location>
</feature>
<gene>
    <name evidence="4" type="ORF">JHX87_05115</name>
</gene>
<keyword evidence="2" id="KW-0732">Signal</keyword>
<dbReference type="InterPro" id="IPR036779">
    <property type="entry name" value="LysM_dom_sf"/>
</dbReference>
<feature type="compositionally biased region" description="Low complexity" evidence="1">
    <location>
        <begin position="133"/>
        <end position="156"/>
    </location>
</feature>
<feature type="domain" description="LysM" evidence="3">
    <location>
        <begin position="155"/>
        <end position="199"/>
    </location>
</feature>
<proteinExistence type="predicted"/>
<protein>
    <submittedName>
        <fullName evidence="4">LysM peptidoglycan-binding domain-containing protein</fullName>
    </submittedName>
</protein>
<dbReference type="CDD" id="cd00118">
    <property type="entry name" value="LysM"/>
    <property type="match status" value="2"/>
</dbReference>
<feature type="compositionally biased region" description="Low complexity" evidence="1">
    <location>
        <begin position="211"/>
        <end position="222"/>
    </location>
</feature>
<dbReference type="Pfam" id="PF01551">
    <property type="entry name" value="Peptidase_M23"/>
    <property type="match status" value="1"/>
</dbReference>
<feature type="region of interest" description="Disordered" evidence="1">
    <location>
        <begin position="203"/>
        <end position="267"/>
    </location>
</feature>
<dbReference type="InterPro" id="IPR018392">
    <property type="entry name" value="LysM"/>
</dbReference>
<feature type="region of interest" description="Disordered" evidence="1">
    <location>
        <begin position="133"/>
        <end position="158"/>
    </location>
</feature>
<dbReference type="Pfam" id="PF01476">
    <property type="entry name" value="LysM"/>
    <property type="match status" value="2"/>
</dbReference>
<dbReference type="SUPFAM" id="SSF54106">
    <property type="entry name" value="LysM domain"/>
    <property type="match status" value="2"/>
</dbReference>
<dbReference type="PANTHER" id="PTHR21666">
    <property type="entry name" value="PEPTIDASE-RELATED"/>
    <property type="match status" value="1"/>
</dbReference>
<reference evidence="4 5" key="1">
    <citation type="submission" date="2021-01" db="EMBL/GenBank/DDBJ databases">
        <title>Biogeographic distribution of Paracoccus.</title>
        <authorList>
            <person name="Hollensteiner J."/>
            <person name="Leineberger J."/>
            <person name="Brinkhoff T."/>
            <person name="Daniel R."/>
        </authorList>
    </citation>
    <scope>NUCLEOTIDE SEQUENCE [LARGE SCALE GENOMIC DNA]</scope>
    <source>
        <strain evidence="4 5">KCTC 22803</strain>
    </source>
</reference>
<evidence type="ECO:0000256" key="1">
    <source>
        <dbReference type="SAM" id="MobiDB-lite"/>
    </source>
</evidence>
<dbReference type="CDD" id="cd12797">
    <property type="entry name" value="M23_peptidase"/>
    <property type="match status" value="1"/>
</dbReference>
<dbReference type="PROSITE" id="PS51257">
    <property type="entry name" value="PROKAR_LIPOPROTEIN"/>
    <property type="match status" value="1"/>
</dbReference>
<accession>A0ABY7SQ59</accession>
<feature type="chain" id="PRO_5047076925" evidence="2">
    <location>
        <begin position="25"/>
        <end position="377"/>
    </location>
</feature>
<evidence type="ECO:0000313" key="5">
    <source>
        <dbReference type="Proteomes" id="UP001219349"/>
    </source>
</evidence>
<dbReference type="SUPFAM" id="SSF51261">
    <property type="entry name" value="Duplicated hybrid motif"/>
    <property type="match status" value="1"/>
</dbReference>
<dbReference type="Gene3D" id="3.10.350.10">
    <property type="entry name" value="LysM domain"/>
    <property type="match status" value="2"/>
</dbReference>
<evidence type="ECO:0000259" key="3">
    <source>
        <dbReference type="PROSITE" id="PS51782"/>
    </source>
</evidence>
<dbReference type="RefSeq" id="WP_271882885.1">
    <property type="nucleotide sequence ID" value="NZ_CP067136.1"/>
</dbReference>
<feature type="domain" description="LysM" evidence="3">
    <location>
        <begin position="65"/>
        <end position="109"/>
    </location>
</feature>
<name>A0ABY7SQ59_9RHOB</name>
<dbReference type="PROSITE" id="PS51782">
    <property type="entry name" value="LYSM"/>
    <property type="match status" value="2"/>
</dbReference>
<organism evidence="4 5">
    <name type="scientific">Paracoccus fistulariae</name>
    <dbReference type="NCBI Taxonomy" id="658446"/>
    <lineage>
        <taxon>Bacteria</taxon>
        <taxon>Pseudomonadati</taxon>
        <taxon>Pseudomonadota</taxon>
        <taxon>Alphaproteobacteria</taxon>
        <taxon>Rhodobacterales</taxon>
        <taxon>Paracoccaceae</taxon>
        <taxon>Paracoccus</taxon>
    </lineage>
</organism>
<evidence type="ECO:0000256" key="2">
    <source>
        <dbReference type="SAM" id="SignalP"/>
    </source>
</evidence>
<feature type="signal peptide" evidence="2">
    <location>
        <begin position="1"/>
        <end position="24"/>
    </location>
</feature>